<gene>
    <name evidence="4" type="ORF">BUALT_Bualt16G0100500</name>
</gene>
<reference evidence="4" key="1">
    <citation type="submission" date="2019-10" db="EMBL/GenBank/DDBJ databases">
        <authorList>
            <person name="Zhang R."/>
            <person name="Pan Y."/>
            <person name="Wang J."/>
            <person name="Ma R."/>
            <person name="Yu S."/>
        </authorList>
    </citation>
    <scope>NUCLEOTIDE SEQUENCE</scope>
    <source>
        <strain evidence="4">LA-IB0</strain>
        <tissue evidence="4">Leaf</tissue>
    </source>
</reference>
<proteinExistence type="predicted"/>
<dbReference type="SUPFAM" id="SSF55658">
    <property type="entry name" value="L9 N-domain-like"/>
    <property type="match status" value="1"/>
</dbReference>
<dbReference type="EMBL" id="WHWC01000016">
    <property type="protein sequence ID" value="KAG8367702.1"/>
    <property type="molecule type" value="Genomic_DNA"/>
</dbReference>
<evidence type="ECO:0000256" key="2">
    <source>
        <dbReference type="SAM" id="MobiDB-lite"/>
    </source>
</evidence>
<dbReference type="Pfam" id="PF01693">
    <property type="entry name" value="Cauli_VI"/>
    <property type="match status" value="1"/>
</dbReference>
<feature type="region of interest" description="Disordered" evidence="2">
    <location>
        <begin position="1"/>
        <end position="39"/>
    </location>
</feature>
<feature type="compositionally biased region" description="Low complexity" evidence="2">
    <location>
        <begin position="100"/>
        <end position="112"/>
    </location>
</feature>
<feature type="domain" description="Ribonuclease H1 N-terminal" evidence="3">
    <location>
        <begin position="150"/>
        <end position="190"/>
    </location>
</feature>
<keyword evidence="5" id="KW-1185">Reference proteome</keyword>
<feature type="coiled-coil region" evidence="1">
    <location>
        <begin position="49"/>
        <end position="83"/>
    </location>
</feature>
<comment type="caution">
    <text evidence="4">The sequence shown here is derived from an EMBL/GenBank/DDBJ whole genome shotgun (WGS) entry which is preliminary data.</text>
</comment>
<dbReference type="Gene3D" id="3.40.970.10">
    <property type="entry name" value="Ribonuclease H1, N-terminal domain"/>
    <property type="match status" value="1"/>
</dbReference>
<evidence type="ECO:0000259" key="3">
    <source>
        <dbReference type="Pfam" id="PF01693"/>
    </source>
</evidence>
<accession>A0AAV6WGW2</accession>
<dbReference type="InterPro" id="IPR009027">
    <property type="entry name" value="Ribosomal_bL9/RNase_H1_N"/>
</dbReference>
<dbReference type="InterPro" id="IPR037056">
    <property type="entry name" value="RNase_H1_N_sf"/>
</dbReference>
<evidence type="ECO:0000313" key="4">
    <source>
        <dbReference type="EMBL" id="KAG8367702.1"/>
    </source>
</evidence>
<organism evidence="4 5">
    <name type="scientific">Buddleja alternifolia</name>
    <dbReference type="NCBI Taxonomy" id="168488"/>
    <lineage>
        <taxon>Eukaryota</taxon>
        <taxon>Viridiplantae</taxon>
        <taxon>Streptophyta</taxon>
        <taxon>Embryophyta</taxon>
        <taxon>Tracheophyta</taxon>
        <taxon>Spermatophyta</taxon>
        <taxon>Magnoliopsida</taxon>
        <taxon>eudicotyledons</taxon>
        <taxon>Gunneridae</taxon>
        <taxon>Pentapetalae</taxon>
        <taxon>asterids</taxon>
        <taxon>lamiids</taxon>
        <taxon>Lamiales</taxon>
        <taxon>Scrophulariaceae</taxon>
        <taxon>Buddlejeae</taxon>
        <taxon>Buddleja</taxon>
    </lineage>
</organism>
<name>A0AAV6WGW2_9LAMI</name>
<sequence length="338" mass="38448">MHTRYMERTNSMKGGGKRSLEGGDDEEQEPDRKRPALARYIDQGMEGLMKSIQHQLHQKEQQIAATRAKLSSQERERDALIQMLKLMSATAGITDDSTTAAPEAAKPAAPAAPKEKLSPEGSSSAKKPAKWSELAEIDEQVAQATKQKNWYVIFDGPFRGIYNDWAIASQHITGKRVTHKSYSSKEEANEALNPSYKNVLKTQAKGKDKMVTLGQIKIPIADRVKGVMSVNQKQEQKMVTFEKFQRIMDSLIHYKDVHTTMGFYPIMKNKCPKAIFLPDSPALPAWEYFIHGFVDTVYIQTLNEIIEFPEKIQKIIKAYFFNYAREKEIFHGFIIPNF</sequence>
<keyword evidence="1" id="KW-0175">Coiled coil</keyword>
<evidence type="ECO:0000313" key="5">
    <source>
        <dbReference type="Proteomes" id="UP000826271"/>
    </source>
</evidence>
<feature type="region of interest" description="Disordered" evidence="2">
    <location>
        <begin position="96"/>
        <end position="129"/>
    </location>
</feature>
<dbReference type="Proteomes" id="UP000826271">
    <property type="component" value="Unassembled WGS sequence"/>
</dbReference>
<dbReference type="AlphaFoldDB" id="A0AAV6WGW2"/>
<dbReference type="InterPro" id="IPR011320">
    <property type="entry name" value="RNase_H1_N"/>
</dbReference>
<evidence type="ECO:0000256" key="1">
    <source>
        <dbReference type="SAM" id="Coils"/>
    </source>
</evidence>
<protein>
    <recommendedName>
        <fullName evidence="3">Ribonuclease H1 N-terminal domain-containing protein</fullName>
    </recommendedName>
</protein>